<organism evidence="2 3">
    <name type="scientific">Microdochium bolleyi</name>
    <dbReference type="NCBI Taxonomy" id="196109"/>
    <lineage>
        <taxon>Eukaryota</taxon>
        <taxon>Fungi</taxon>
        <taxon>Dikarya</taxon>
        <taxon>Ascomycota</taxon>
        <taxon>Pezizomycotina</taxon>
        <taxon>Sordariomycetes</taxon>
        <taxon>Xylariomycetidae</taxon>
        <taxon>Xylariales</taxon>
        <taxon>Microdochiaceae</taxon>
        <taxon>Microdochium</taxon>
    </lineage>
</organism>
<evidence type="ECO:0000313" key="2">
    <source>
        <dbReference type="EMBL" id="KXJ85889.1"/>
    </source>
</evidence>
<feature type="domain" description="DSBA-like thioredoxin" evidence="1">
    <location>
        <begin position="282"/>
        <end position="330"/>
    </location>
</feature>
<accession>A0A136IML9</accession>
<dbReference type="Gene3D" id="3.40.30.10">
    <property type="entry name" value="Glutaredoxin"/>
    <property type="match status" value="2"/>
</dbReference>
<dbReference type="GO" id="GO:0004364">
    <property type="term" value="F:glutathione transferase activity"/>
    <property type="evidence" value="ECO:0007669"/>
    <property type="project" value="TreeGrafter"/>
</dbReference>
<dbReference type="OrthoDB" id="4664297at2759"/>
<name>A0A136IML9_9PEZI</name>
<dbReference type="GO" id="GO:0004602">
    <property type="term" value="F:glutathione peroxidase activity"/>
    <property type="evidence" value="ECO:0007669"/>
    <property type="project" value="TreeGrafter"/>
</dbReference>
<protein>
    <submittedName>
        <fullName evidence="2">Thioredoxin-like protein</fullName>
    </submittedName>
</protein>
<feature type="domain" description="DSBA-like thioredoxin" evidence="1">
    <location>
        <begin position="396"/>
        <end position="469"/>
    </location>
</feature>
<dbReference type="PANTHER" id="PTHR42943">
    <property type="entry name" value="GLUTATHIONE S-TRANSFERASE KAPPA"/>
    <property type="match status" value="1"/>
</dbReference>
<dbReference type="GO" id="GO:0005739">
    <property type="term" value="C:mitochondrion"/>
    <property type="evidence" value="ECO:0007669"/>
    <property type="project" value="TreeGrafter"/>
</dbReference>
<evidence type="ECO:0000259" key="1">
    <source>
        <dbReference type="Pfam" id="PF01323"/>
    </source>
</evidence>
<dbReference type="InterPro" id="IPR051924">
    <property type="entry name" value="GST_Kappa/NadH"/>
</dbReference>
<gene>
    <name evidence="2" type="ORF">Micbo1qcDRAFT_237269</name>
</gene>
<keyword evidence="3" id="KW-1185">Reference proteome</keyword>
<dbReference type="InParanoid" id="A0A136IML9"/>
<dbReference type="Proteomes" id="UP000070501">
    <property type="component" value="Unassembled WGS sequence"/>
</dbReference>
<dbReference type="SUPFAM" id="SSF52833">
    <property type="entry name" value="Thioredoxin-like"/>
    <property type="match status" value="2"/>
</dbReference>
<dbReference type="PANTHER" id="PTHR42943:SF2">
    <property type="entry name" value="GLUTATHIONE S-TRANSFERASE KAPPA 1"/>
    <property type="match status" value="1"/>
</dbReference>
<dbReference type="EMBL" id="KQ964273">
    <property type="protein sequence ID" value="KXJ85889.1"/>
    <property type="molecule type" value="Genomic_DNA"/>
</dbReference>
<dbReference type="GO" id="GO:0006749">
    <property type="term" value="P:glutathione metabolic process"/>
    <property type="evidence" value="ECO:0007669"/>
    <property type="project" value="TreeGrafter"/>
</dbReference>
<dbReference type="InterPro" id="IPR036249">
    <property type="entry name" value="Thioredoxin-like_sf"/>
</dbReference>
<proteinExistence type="predicted"/>
<dbReference type="Pfam" id="PF01323">
    <property type="entry name" value="DSBA"/>
    <property type="match status" value="3"/>
</dbReference>
<dbReference type="GO" id="GO:0005777">
    <property type="term" value="C:peroxisome"/>
    <property type="evidence" value="ECO:0007669"/>
    <property type="project" value="TreeGrafter"/>
</dbReference>
<reference evidence="3" key="1">
    <citation type="submission" date="2016-02" db="EMBL/GenBank/DDBJ databases">
        <title>Draft genome sequence of Microdochium bolleyi, a fungal endophyte of beachgrass.</title>
        <authorList>
            <consortium name="DOE Joint Genome Institute"/>
            <person name="David A.S."/>
            <person name="May G."/>
            <person name="Haridas S."/>
            <person name="Lim J."/>
            <person name="Wang M."/>
            <person name="Labutti K."/>
            <person name="Lipzen A."/>
            <person name="Barry K."/>
            <person name="Grigoriev I.V."/>
        </authorList>
    </citation>
    <scope>NUCLEOTIDE SEQUENCE [LARGE SCALE GENOMIC DNA]</scope>
    <source>
        <strain evidence="3">J235TASD1</strain>
    </source>
</reference>
<evidence type="ECO:0000313" key="3">
    <source>
        <dbReference type="Proteomes" id="UP000070501"/>
    </source>
</evidence>
<dbReference type="AlphaFoldDB" id="A0A136IML9"/>
<dbReference type="InterPro" id="IPR001853">
    <property type="entry name" value="DSBA-like_thioredoxin_dom"/>
</dbReference>
<sequence>MATPSNPPGPPTVEFYYDVVCPFAYIASLRISSVAAHTGTTILWRPVLLGGIYRATQAQQGAHGSASDVANPAKRAYGSRSFNRACRRLGVPISWPDKDNHPVRSVQALRLLYALPDGEARAAVSHALYNVYWVQGRGKEVLGSREALLQVAREALLGLTKRGKSNNTAITPEQIDELLVPSLFDSPAAKAALEDNTAAAVAHGAPGVPGFWVPDAQWTGPGGPDDRRRGRFFWGQDRMHFLHATLLQLSAAYSPPNKPLPSLQSLLPRCRPIKPLTEPVRLEFWYDFSSPWAYLGWSGLARLQRQFGNNLEVVLRPLLLGVVFREIGSPMLPSTAASKQKREWGSLDMVDWVRFWRAVDEQDGLQGSDVKPEPVRWPDVFPIRSPNLLRCAIADEAVIPTLYRACWVQNKNMSDDAVLVQVLDEAGFDGKALLAKAKTADVKQQLVDNTKEAIDAGFCGVPTYRVFRRDTGSSSSGGRAGERNHGWKQFGGFVWGQDETALVQDLISGWDEEGPAGEVAKIEAIDVTEKARM</sequence>
<feature type="domain" description="DSBA-like thioredoxin" evidence="1">
    <location>
        <begin position="12"/>
        <end position="245"/>
    </location>
</feature>